<dbReference type="HOGENOM" id="CLU_1439763_0_0_9"/>
<evidence type="ECO:0000313" key="2">
    <source>
        <dbReference type="Proteomes" id="UP000029431"/>
    </source>
</evidence>
<dbReference type="AlphaFoldDB" id="V9WDK6"/>
<proteinExistence type="predicted"/>
<sequence>MVLSERKYIMKRTKWLLVGCLLLSVALNLFLLADRWGENPKSIQFAELYKQSEENLRTSLYWFKEETRQDGQKQVYALYRAYQHMNEAVTKMKECMRELNRQGLDTESLENSLAFIQNSMLDGLVNLAVGKEPELVLARDQLIYWTEYLPKEFPGGSERGKKTEELKKTMDTYKRNYLNPNGTIKLES</sequence>
<dbReference type="KEGG" id="plv:ERIC2_c34770"/>
<organism evidence="1 2">
    <name type="scientific">Paenibacillus larvae subsp. larvae DSM 25430</name>
    <dbReference type="NCBI Taxonomy" id="697284"/>
    <lineage>
        <taxon>Bacteria</taxon>
        <taxon>Bacillati</taxon>
        <taxon>Bacillota</taxon>
        <taxon>Bacilli</taxon>
        <taxon>Bacillales</taxon>
        <taxon>Paenibacillaceae</taxon>
        <taxon>Paenibacillus</taxon>
    </lineage>
</organism>
<dbReference type="PATRIC" id="fig|697284.3.peg.3288"/>
<gene>
    <name evidence="1" type="ORF">ERIC2_c34770</name>
</gene>
<accession>V9WDK6</accession>
<reference evidence="1 2" key="1">
    <citation type="journal article" date="2014" name="PLoS ONE">
        <title>How to Kill the Honey Bee Larva: Genomic Potential and Virulence Mechanisms of Paenibacillus larvae.</title>
        <authorList>
            <person name="Djukic M."/>
            <person name="Brzuszkiewicz E."/>
            <person name="Funfhaus A."/>
            <person name="Voss J."/>
            <person name="Gollnow K."/>
            <person name="Poppinga L."/>
            <person name="Liesegang H."/>
            <person name="Garcia-Gonzalez E."/>
            <person name="Genersch E."/>
            <person name="Daniel R."/>
        </authorList>
    </citation>
    <scope>NUCLEOTIDE SEQUENCE [LARGE SCALE GENOMIC DNA]</scope>
    <source>
        <strain evidence="1 2">DSM 25430</strain>
    </source>
</reference>
<dbReference type="Proteomes" id="UP000029431">
    <property type="component" value="Chromosome"/>
</dbReference>
<keyword evidence="2" id="KW-1185">Reference proteome</keyword>
<dbReference type="EMBL" id="CP003355">
    <property type="protein sequence ID" value="AHD07207.1"/>
    <property type="molecule type" value="Genomic_DNA"/>
</dbReference>
<protein>
    <submittedName>
        <fullName evidence="1">Uncharacterized protein</fullName>
    </submittedName>
</protein>
<evidence type="ECO:0000313" key="1">
    <source>
        <dbReference type="EMBL" id="AHD07207.1"/>
    </source>
</evidence>
<name>V9WDK6_9BACL</name>